<dbReference type="InterPro" id="IPR033877">
    <property type="entry name" value="Frm2/Hbn1"/>
</dbReference>
<comment type="cofactor">
    <cofactor evidence="1">
        <name>Cu(2+)</name>
        <dbReference type="ChEBI" id="CHEBI:29036"/>
    </cofactor>
</comment>
<dbReference type="GO" id="GO:0034599">
    <property type="term" value="P:cellular response to oxidative stress"/>
    <property type="evidence" value="ECO:0007669"/>
    <property type="project" value="InterPro"/>
</dbReference>
<dbReference type="PROSITE" id="PS00498">
    <property type="entry name" value="TYROSINASE_2"/>
    <property type="match status" value="1"/>
</dbReference>
<keyword evidence="3" id="KW-0503">Monooxygenase</keyword>
<dbReference type="InterPro" id="IPR002227">
    <property type="entry name" value="Tyrosinase_Cu-bd"/>
</dbReference>
<gene>
    <name evidence="6" type="ORF">H634G_09864</name>
</gene>
<dbReference type="Gene3D" id="3.40.109.10">
    <property type="entry name" value="NADH Oxidase"/>
    <property type="match status" value="1"/>
</dbReference>
<dbReference type="OrthoDB" id="1658288at2759"/>
<dbReference type="PROSITE" id="PS00497">
    <property type="entry name" value="TYROSINASE_1"/>
    <property type="match status" value="1"/>
</dbReference>
<protein>
    <recommendedName>
        <fullName evidence="4 5">Tyrosinase copper-binding domain-containing protein</fullName>
    </recommendedName>
</protein>
<dbReference type="Gene3D" id="1.10.1280.10">
    <property type="entry name" value="Di-copper center containing domain from catechol oxidase"/>
    <property type="match status" value="1"/>
</dbReference>
<dbReference type="InterPro" id="IPR041640">
    <property type="entry name" value="Tyrosinase_C"/>
</dbReference>
<organism evidence="6 7">
    <name type="scientific">Metarhizium anisopliae BRIP 53293</name>
    <dbReference type="NCBI Taxonomy" id="1291518"/>
    <lineage>
        <taxon>Eukaryota</taxon>
        <taxon>Fungi</taxon>
        <taxon>Dikarya</taxon>
        <taxon>Ascomycota</taxon>
        <taxon>Pezizomycotina</taxon>
        <taxon>Sordariomycetes</taxon>
        <taxon>Hypocreomycetidae</taxon>
        <taxon>Hypocreales</taxon>
        <taxon>Clavicipitaceae</taxon>
        <taxon>Metarhizium</taxon>
    </lineage>
</organism>
<dbReference type="Pfam" id="PF18132">
    <property type="entry name" value="Tyrosinase_C"/>
    <property type="match status" value="1"/>
</dbReference>
<dbReference type="PANTHER" id="PTHR43035:SF4">
    <property type="entry name" value="NITROREDUCTASE FAMILY PROTEIN (AFU_ORTHOLOGUE AFUA_3G03530)"/>
    <property type="match status" value="1"/>
</dbReference>
<evidence type="ECO:0000256" key="3">
    <source>
        <dbReference type="ARBA" id="ARBA00023033"/>
    </source>
</evidence>
<evidence type="ECO:0000256" key="1">
    <source>
        <dbReference type="ARBA" id="ARBA00001973"/>
    </source>
</evidence>
<dbReference type="Pfam" id="PF00881">
    <property type="entry name" value="Nitroreductase"/>
    <property type="match status" value="1"/>
</dbReference>
<dbReference type="Gene3D" id="2.60.310.20">
    <property type="match status" value="1"/>
</dbReference>
<name>A0A0D9NQB6_METAN</name>
<evidence type="ECO:0000259" key="4">
    <source>
        <dbReference type="PROSITE" id="PS00497"/>
    </source>
</evidence>
<dbReference type="PANTHER" id="PTHR43035">
    <property type="entry name" value="FATTY ACID REPRESSION MUTANT PROTEIN 2-RELATED"/>
    <property type="match status" value="1"/>
</dbReference>
<sequence>MGVHNRLEHLTRKDVEALQPLPSEGSAIPNNRYVIKHEAEDSVQANNADIHTKIWFKSQTIRRIRGVKLFAESRDQGIVSSIGKGNWSWFELAILENESATNPRKTHTGIELVSMSHENKLASKEYTWLHGETFDKTRYILKWLEEGNVIAVRLCARFSECATYARHGHLVIDVGNDEDAVPITPIDWHPAKEIPLRRNVHEWFAEAQEPQASKDAKLELSLFIPAMAKFQRLGLEDQLSYFRIAGIHGSPPNVSWNMGREPIPYDSPDVEEQKNKGQCGNYCPHNKFVFPTWHRAYLMLFERRVSDLMMEEAKTRRDHLDKWISAAKRWRLPYWDWARQPSLPGLVSNVKISILDTNGTMKEVANPMYRFQMPGARRMGDPQYGDYRIDGNGAGPWDLCIGTCRHTISYYDENWRNGHSDASKVASALQGPRLLKKTVTIKDGVFRLLTHRYSTQYEHFASTKHKPKDEVEAKGYLSLDLEPFERDYIGGSDVVRGCGHMSSVPVAAFDPVFWLHHCNVDRLLYLWQTINPGSWFGASSQLNRTGTSMRVQHDDDALTDLVPFRRSTHDFFDSNGVRVADRLGYRYDDVKHITDGKGQVVPEKRNTHINSLYGPAQPNFENTNQKDVDPIINVVYNRYAFGGLPYALHFFLGPLERNVPYHQQRHLVGSVHTFSAPLTNYQGSAGCSNCREQASDGILSRAQIPLTRSVPVEHRGTHEEAMDHFREKLQWVVVLNTGAKVPSDAVKDLSVTLLLGANQLEGGLEGVPRFGEYEAKEFDWDSAELHRRSVYPLKGTSSVSDARVKEIIEKVLSFAPSSYNTQPVRITLITGPKHKQFWDTIIAAAEPVLKGISEDILFWESGNTIKESGETHKSAAHMFAEFGDHANGMHQILVWTALSLEGLGANLQHLNAIPPVEAAIKKFAGVPEDYKLKAHLNYGDEATEHPAAPGKLAFSETLKVIS</sequence>
<keyword evidence="7" id="KW-1185">Reference proteome</keyword>
<feature type="domain" description="Tyrosinase copper-binding" evidence="4">
    <location>
        <begin position="285"/>
        <end position="302"/>
    </location>
</feature>
<dbReference type="GO" id="GO:0004497">
    <property type="term" value="F:monooxygenase activity"/>
    <property type="evidence" value="ECO:0007669"/>
    <property type="project" value="UniProtKB-KW"/>
</dbReference>
<feature type="domain" description="Tyrosinase copper-binding" evidence="5">
    <location>
        <begin position="510"/>
        <end position="521"/>
    </location>
</feature>
<dbReference type="EMBL" id="KE384754">
    <property type="protein sequence ID" value="KJK74820.1"/>
    <property type="molecule type" value="Genomic_DNA"/>
</dbReference>
<dbReference type="Proteomes" id="UP000054544">
    <property type="component" value="Unassembled WGS sequence"/>
</dbReference>
<proteinExistence type="predicted"/>
<dbReference type="InterPro" id="IPR029479">
    <property type="entry name" value="Nitroreductase"/>
</dbReference>
<evidence type="ECO:0000259" key="5">
    <source>
        <dbReference type="PROSITE" id="PS00498"/>
    </source>
</evidence>
<dbReference type="AlphaFoldDB" id="A0A0D9NQB6"/>
<dbReference type="SUPFAM" id="SSF48056">
    <property type="entry name" value="Di-copper centre-containing domain"/>
    <property type="match status" value="1"/>
</dbReference>
<dbReference type="Pfam" id="PF00264">
    <property type="entry name" value="Tyrosinase"/>
    <property type="match status" value="1"/>
</dbReference>
<evidence type="ECO:0000313" key="6">
    <source>
        <dbReference type="EMBL" id="KJK74820.1"/>
    </source>
</evidence>
<evidence type="ECO:0000313" key="7">
    <source>
        <dbReference type="Proteomes" id="UP000054544"/>
    </source>
</evidence>
<accession>A0A0D9NQB6</accession>
<dbReference type="STRING" id="1291518.A0A0D9NQB6"/>
<dbReference type="InterPro" id="IPR000415">
    <property type="entry name" value="Nitroreductase-like"/>
</dbReference>
<reference evidence="7" key="1">
    <citation type="journal article" date="2014" name="BMC Genomics">
        <title>The genome sequence of the biocontrol fungus Metarhizium anisopliae and comparative genomics of Metarhizium species.</title>
        <authorList>
            <person name="Pattemore J.A."/>
            <person name="Hane J.K."/>
            <person name="Williams A.H."/>
            <person name="Wilson B.A."/>
            <person name="Stodart B.J."/>
            <person name="Ash G.J."/>
        </authorList>
    </citation>
    <scope>NUCLEOTIDE SEQUENCE [LARGE SCALE GENOMIC DNA]</scope>
    <source>
        <strain evidence="7">BRIP 53293</strain>
    </source>
</reference>
<keyword evidence="2" id="KW-0560">Oxidoreductase</keyword>
<dbReference type="PRINTS" id="PR00092">
    <property type="entry name" value="TYROSINASE"/>
</dbReference>
<evidence type="ECO:0000256" key="2">
    <source>
        <dbReference type="ARBA" id="ARBA00023002"/>
    </source>
</evidence>
<dbReference type="SUPFAM" id="SSF55469">
    <property type="entry name" value="FMN-dependent nitroreductase-like"/>
    <property type="match status" value="1"/>
</dbReference>
<dbReference type="InterPro" id="IPR008922">
    <property type="entry name" value="Di-copper_centre_dom_sf"/>
</dbReference>